<proteinExistence type="predicted"/>
<gene>
    <name evidence="3" type="ORF">EV643_112170</name>
</gene>
<protein>
    <recommendedName>
        <fullName evidence="5">DUF234 domain-containing protein</fullName>
    </recommendedName>
</protein>
<dbReference type="EMBL" id="SNWQ01000012">
    <property type="protein sequence ID" value="TDO45842.1"/>
    <property type="molecule type" value="Genomic_DNA"/>
</dbReference>
<keyword evidence="4" id="KW-1185">Reference proteome</keyword>
<evidence type="ECO:0000313" key="4">
    <source>
        <dbReference type="Proteomes" id="UP000295388"/>
    </source>
</evidence>
<dbReference type="InterPro" id="IPR004256">
    <property type="entry name" value="DUF234"/>
</dbReference>
<evidence type="ECO:0008006" key="5">
    <source>
        <dbReference type="Google" id="ProtNLM"/>
    </source>
</evidence>
<dbReference type="PANTHER" id="PTHR34704">
    <property type="entry name" value="ATPASE"/>
    <property type="match status" value="1"/>
</dbReference>
<accession>A0A4R6KA52</accession>
<reference evidence="3 4" key="1">
    <citation type="submission" date="2019-03" db="EMBL/GenBank/DDBJ databases">
        <title>Genomic Encyclopedia of Type Strains, Phase III (KMG-III): the genomes of soil and plant-associated and newly described type strains.</title>
        <authorList>
            <person name="Whitman W."/>
        </authorList>
    </citation>
    <scope>NUCLEOTIDE SEQUENCE [LARGE SCALE GENOMIC DNA]</scope>
    <source>
        <strain evidence="3 4">VKM Ac-2527</strain>
    </source>
</reference>
<evidence type="ECO:0000259" key="1">
    <source>
        <dbReference type="Pfam" id="PF03008"/>
    </source>
</evidence>
<dbReference type="SUPFAM" id="SSF46785">
    <property type="entry name" value="Winged helix' DNA-binding domain"/>
    <property type="match status" value="1"/>
</dbReference>
<feature type="domain" description="Orc1-like AAA ATPase" evidence="2">
    <location>
        <begin position="3"/>
        <end position="123"/>
    </location>
</feature>
<dbReference type="RefSeq" id="WP_133802460.1">
    <property type="nucleotide sequence ID" value="NZ_SNWQ01000012.1"/>
</dbReference>
<dbReference type="Pfam" id="PF03008">
    <property type="entry name" value="DUF234"/>
    <property type="match status" value="1"/>
</dbReference>
<dbReference type="Proteomes" id="UP000295388">
    <property type="component" value="Unassembled WGS sequence"/>
</dbReference>
<dbReference type="Pfam" id="PF13191">
    <property type="entry name" value="AAA_16"/>
    <property type="match status" value="1"/>
</dbReference>
<dbReference type="AlphaFoldDB" id="A0A4R6KA52"/>
<dbReference type="Gene3D" id="3.40.50.300">
    <property type="entry name" value="P-loop containing nucleotide triphosphate hydrolases"/>
    <property type="match status" value="1"/>
</dbReference>
<dbReference type="SUPFAM" id="SSF52540">
    <property type="entry name" value="P-loop containing nucleoside triphosphate hydrolases"/>
    <property type="match status" value="1"/>
</dbReference>
<comment type="caution">
    <text evidence="3">The sequence shown here is derived from an EMBL/GenBank/DDBJ whole genome shotgun (WGS) entry which is preliminary data.</text>
</comment>
<evidence type="ECO:0000259" key="2">
    <source>
        <dbReference type="Pfam" id="PF13191"/>
    </source>
</evidence>
<name>A0A4R6KA52_9ACTN</name>
<dbReference type="PANTHER" id="PTHR34704:SF1">
    <property type="entry name" value="ATPASE"/>
    <property type="match status" value="1"/>
</dbReference>
<dbReference type="InterPro" id="IPR041664">
    <property type="entry name" value="AAA_16"/>
</dbReference>
<sequence>MRRFIGRDRELRVLTEALDRIGAASDSAQPGECVLIRGRRRVGKSSLVEEFLRTADVPAVFFTAAGRSAEDELVELAEVVATSTLPDREVYAEESPTQWSAAFRLLTDLLPEDRPSVLVLDEVPYLMDRVDAFEGVLQRAWDRLLSRKPVLLLLVGSDLSMMEALNSYDRPFHQRGREMVVGPLTPADLATMLDLQPPAAFDAALVTGGLPLVCRDWKPGASLREFLSSSLADPTSALLVSAERSLAAEFPAHALGGDVLRAIGTGERTFSNIARAAGGLAHTSLTRAVQVLIDKRVVVSELPVSLRPSKERRYRVADPYLRFWLTFIDPHMAEIERLRGDLTLARIEEHWTSWRGRAVEPLVRESLLRLLPDDELPAAPVVGGYWTRSNDVEIDLVGADRAPVAKELLFLGSIKWLEKSRFDKHDLAALQKHRAALTDDPVPLVAVSRSGVSCSGLQAAYGPADLLKAWRV</sequence>
<dbReference type="InterPro" id="IPR036390">
    <property type="entry name" value="WH_DNA-bd_sf"/>
</dbReference>
<feature type="domain" description="DUF234" evidence="1">
    <location>
        <begin position="324"/>
        <end position="420"/>
    </location>
</feature>
<evidence type="ECO:0000313" key="3">
    <source>
        <dbReference type="EMBL" id="TDO45842.1"/>
    </source>
</evidence>
<dbReference type="OrthoDB" id="3209349at2"/>
<dbReference type="InterPro" id="IPR027417">
    <property type="entry name" value="P-loop_NTPase"/>
</dbReference>
<organism evidence="3 4">
    <name type="scientific">Kribbella caucasensis</name>
    <dbReference type="NCBI Taxonomy" id="2512215"/>
    <lineage>
        <taxon>Bacteria</taxon>
        <taxon>Bacillati</taxon>
        <taxon>Actinomycetota</taxon>
        <taxon>Actinomycetes</taxon>
        <taxon>Propionibacteriales</taxon>
        <taxon>Kribbellaceae</taxon>
        <taxon>Kribbella</taxon>
    </lineage>
</organism>